<feature type="transmembrane region" description="Helical" evidence="1">
    <location>
        <begin position="69"/>
        <end position="89"/>
    </location>
</feature>
<keyword evidence="1" id="KW-1133">Transmembrane helix</keyword>
<reference evidence="3 4" key="1">
    <citation type="submission" date="2019-01" db="EMBL/GenBank/DDBJ databases">
        <title>Geovibrio thiophilus DSM 11263, complete genome.</title>
        <authorList>
            <person name="Spring S."/>
            <person name="Bunk B."/>
            <person name="Sproer C."/>
        </authorList>
    </citation>
    <scope>NUCLEOTIDE SEQUENCE [LARGE SCALE GENOMIC DNA]</scope>
    <source>
        <strain evidence="3 4">DSM 11263</strain>
    </source>
</reference>
<dbReference type="OrthoDB" id="5418559at2"/>
<dbReference type="SUPFAM" id="SSF81296">
    <property type="entry name" value="E set domains"/>
    <property type="match status" value="1"/>
</dbReference>
<dbReference type="Gene3D" id="2.60.40.10">
    <property type="entry name" value="Immunoglobulins"/>
    <property type="match status" value="1"/>
</dbReference>
<dbReference type="KEGG" id="gtl:EP073_10480"/>
<keyword evidence="4" id="KW-1185">Reference proteome</keyword>
<evidence type="ECO:0000256" key="1">
    <source>
        <dbReference type="SAM" id="Phobius"/>
    </source>
</evidence>
<dbReference type="AlphaFoldDB" id="A0A3R5Z061"/>
<keyword evidence="1" id="KW-0812">Transmembrane</keyword>
<name>A0A3R5Z061_9BACT</name>
<sequence length="189" mass="21246">MNGEKEVLISQFIDNELSLDEKITFVHEIRTDRAFSDEAIELLETEKLLRTEDIKVPPVPIFSEKRRSFLIPFGISTAFAAAAVFMLFFRLTAPTPEPAAVSAEHRFILHMPEAQKVELAGSFNGWKTIEMNKTDSSGYWQVSLPLNKGEYAYSFIINGDERITDPTIKAKQADDFGGENSVISIGDRI</sequence>
<evidence type="ECO:0000313" key="3">
    <source>
        <dbReference type="EMBL" id="QAR33816.1"/>
    </source>
</evidence>
<accession>A0A3R5Z061</accession>
<dbReference type="Proteomes" id="UP000287502">
    <property type="component" value="Chromosome"/>
</dbReference>
<evidence type="ECO:0000313" key="4">
    <source>
        <dbReference type="Proteomes" id="UP000287502"/>
    </source>
</evidence>
<dbReference type="InterPro" id="IPR013783">
    <property type="entry name" value="Ig-like_fold"/>
</dbReference>
<dbReference type="EMBL" id="CP035108">
    <property type="protein sequence ID" value="QAR33816.1"/>
    <property type="molecule type" value="Genomic_DNA"/>
</dbReference>
<dbReference type="CDD" id="cd02859">
    <property type="entry name" value="E_set_AMPKbeta_like_N"/>
    <property type="match status" value="1"/>
</dbReference>
<organism evidence="3 4">
    <name type="scientific">Geovibrio thiophilus</name>
    <dbReference type="NCBI Taxonomy" id="139438"/>
    <lineage>
        <taxon>Bacteria</taxon>
        <taxon>Pseudomonadati</taxon>
        <taxon>Deferribacterota</taxon>
        <taxon>Deferribacteres</taxon>
        <taxon>Deferribacterales</taxon>
        <taxon>Geovibrionaceae</taxon>
        <taxon>Geovibrio</taxon>
    </lineage>
</organism>
<evidence type="ECO:0000259" key="2">
    <source>
        <dbReference type="Pfam" id="PF16561"/>
    </source>
</evidence>
<feature type="domain" description="AMP-activated protein kinase glycogen-binding" evidence="2">
    <location>
        <begin position="113"/>
        <end position="186"/>
    </location>
</feature>
<dbReference type="Pfam" id="PF16561">
    <property type="entry name" value="AMPK1_CBM"/>
    <property type="match status" value="1"/>
</dbReference>
<keyword evidence="1" id="KW-0472">Membrane</keyword>
<dbReference type="InterPro" id="IPR032640">
    <property type="entry name" value="AMPK1_CBM"/>
</dbReference>
<dbReference type="RefSeq" id="WP_128467101.1">
    <property type="nucleotide sequence ID" value="NZ_CP035108.1"/>
</dbReference>
<protein>
    <recommendedName>
        <fullName evidence="2">AMP-activated protein kinase glycogen-binding domain-containing protein</fullName>
    </recommendedName>
</protein>
<dbReference type="InterPro" id="IPR014756">
    <property type="entry name" value="Ig_E-set"/>
</dbReference>
<gene>
    <name evidence="3" type="ORF">EP073_10480</name>
</gene>
<proteinExistence type="predicted"/>